<dbReference type="GO" id="GO:0016747">
    <property type="term" value="F:acyltransferase activity, transferring groups other than amino-acyl groups"/>
    <property type="evidence" value="ECO:0007669"/>
    <property type="project" value="InterPro"/>
</dbReference>
<dbReference type="SUPFAM" id="SSF55729">
    <property type="entry name" value="Acyl-CoA N-acyltransferases (Nat)"/>
    <property type="match status" value="1"/>
</dbReference>
<gene>
    <name evidence="2" type="ORF">NEOLEDRAFT_1140934</name>
</gene>
<proteinExistence type="predicted"/>
<keyword evidence="3" id="KW-1185">Reference proteome</keyword>
<dbReference type="OrthoDB" id="630895at2759"/>
<evidence type="ECO:0000313" key="2">
    <source>
        <dbReference type="EMBL" id="KZT20344.1"/>
    </source>
</evidence>
<dbReference type="AlphaFoldDB" id="A0A165P030"/>
<dbReference type="InterPro" id="IPR000182">
    <property type="entry name" value="GNAT_dom"/>
</dbReference>
<dbReference type="InParanoid" id="A0A165P030"/>
<dbReference type="Proteomes" id="UP000076761">
    <property type="component" value="Unassembled WGS sequence"/>
</dbReference>
<dbReference type="Gene3D" id="3.40.630.30">
    <property type="match status" value="1"/>
</dbReference>
<evidence type="ECO:0000313" key="3">
    <source>
        <dbReference type="Proteomes" id="UP000076761"/>
    </source>
</evidence>
<sequence length="135" mass="15017">MIDSAVYDFAPNNQPSQVIGMGGFNSIFERGEGEGKVRVGDAGIMIDSTHWRKGYAKEAVAAMFDWAFHLSMEEVDPKIDVVFFESLAANNRIRGLLSGCFGFKAVLRLADVGEEQVWEIGKSEWEKRRGEIGLI</sequence>
<accession>A0A165P030</accession>
<feature type="domain" description="N-acetyltransferase" evidence="1">
    <location>
        <begin position="9"/>
        <end position="97"/>
    </location>
</feature>
<dbReference type="InterPro" id="IPR016181">
    <property type="entry name" value="Acyl_CoA_acyltransferase"/>
</dbReference>
<dbReference type="Pfam" id="PF13302">
    <property type="entry name" value="Acetyltransf_3"/>
    <property type="match status" value="1"/>
</dbReference>
<dbReference type="EMBL" id="KV425622">
    <property type="protein sequence ID" value="KZT20344.1"/>
    <property type="molecule type" value="Genomic_DNA"/>
</dbReference>
<evidence type="ECO:0000259" key="1">
    <source>
        <dbReference type="Pfam" id="PF13302"/>
    </source>
</evidence>
<protein>
    <recommendedName>
        <fullName evidence="1">N-acetyltransferase domain-containing protein</fullName>
    </recommendedName>
</protein>
<organism evidence="2 3">
    <name type="scientific">Neolentinus lepideus HHB14362 ss-1</name>
    <dbReference type="NCBI Taxonomy" id="1314782"/>
    <lineage>
        <taxon>Eukaryota</taxon>
        <taxon>Fungi</taxon>
        <taxon>Dikarya</taxon>
        <taxon>Basidiomycota</taxon>
        <taxon>Agaricomycotina</taxon>
        <taxon>Agaricomycetes</taxon>
        <taxon>Gloeophyllales</taxon>
        <taxon>Gloeophyllaceae</taxon>
        <taxon>Neolentinus</taxon>
    </lineage>
</organism>
<name>A0A165P030_9AGAM</name>
<reference evidence="2 3" key="1">
    <citation type="journal article" date="2016" name="Mol. Biol. Evol.">
        <title>Comparative Genomics of Early-Diverging Mushroom-Forming Fungi Provides Insights into the Origins of Lignocellulose Decay Capabilities.</title>
        <authorList>
            <person name="Nagy L.G."/>
            <person name="Riley R."/>
            <person name="Tritt A."/>
            <person name="Adam C."/>
            <person name="Daum C."/>
            <person name="Floudas D."/>
            <person name="Sun H."/>
            <person name="Yadav J.S."/>
            <person name="Pangilinan J."/>
            <person name="Larsson K.H."/>
            <person name="Matsuura K."/>
            <person name="Barry K."/>
            <person name="Labutti K."/>
            <person name="Kuo R."/>
            <person name="Ohm R.A."/>
            <person name="Bhattacharya S.S."/>
            <person name="Shirouzu T."/>
            <person name="Yoshinaga Y."/>
            <person name="Martin F.M."/>
            <person name="Grigoriev I.V."/>
            <person name="Hibbett D.S."/>
        </authorList>
    </citation>
    <scope>NUCLEOTIDE SEQUENCE [LARGE SCALE GENOMIC DNA]</scope>
    <source>
        <strain evidence="2 3">HHB14362 ss-1</strain>
    </source>
</reference>